<dbReference type="EMBL" id="FNKL01000002">
    <property type="protein sequence ID" value="SDQ45410.1"/>
    <property type="molecule type" value="Genomic_DNA"/>
</dbReference>
<protein>
    <recommendedName>
        <fullName evidence="4">Lipoprotein</fullName>
    </recommendedName>
</protein>
<dbReference type="Proteomes" id="UP000199627">
    <property type="component" value="Unassembled WGS sequence"/>
</dbReference>
<name>A0A1H1B0J0_9FLAO</name>
<dbReference type="RefSeq" id="WP_089755265.1">
    <property type="nucleotide sequence ID" value="NZ_FNKL01000002.1"/>
</dbReference>
<organism evidence="2 3">
    <name type="scientific">Chryseobacterium soldanellicola</name>
    <dbReference type="NCBI Taxonomy" id="311333"/>
    <lineage>
        <taxon>Bacteria</taxon>
        <taxon>Pseudomonadati</taxon>
        <taxon>Bacteroidota</taxon>
        <taxon>Flavobacteriia</taxon>
        <taxon>Flavobacteriales</taxon>
        <taxon>Weeksellaceae</taxon>
        <taxon>Chryseobacterium group</taxon>
        <taxon>Chryseobacterium</taxon>
    </lineage>
</organism>
<keyword evidence="3" id="KW-1185">Reference proteome</keyword>
<feature type="region of interest" description="Disordered" evidence="1">
    <location>
        <begin position="78"/>
        <end position="121"/>
    </location>
</feature>
<reference evidence="3" key="1">
    <citation type="submission" date="2016-10" db="EMBL/GenBank/DDBJ databases">
        <authorList>
            <person name="Varghese N."/>
            <person name="Submissions S."/>
        </authorList>
    </citation>
    <scope>NUCLEOTIDE SEQUENCE [LARGE SCALE GENOMIC DNA]</scope>
    <source>
        <strain evidence="3">DSM 17072</strain>
    </source>
</reference>
<feature type="compositionally biased region" description="Basic and acidic residues" evidence="1">
    <location>
        <begin position="78"/>
        <end position="109"/>
    </location>
</feature>
<dbReference type="STRING" id="311333.SAMN05421664_1663"/>
<evidence type="ECO:0000256" key="1">
    <source>
        <dbReference type="SAM" id="MobiDB-lite"/>
    </source>
</evidence>
<feature type="compositionally biased region" description="Polar residues" evidence="1">
    <location>
        <begin position="110"/>
        <end position="121"/>
    </location>
</feature>
<dbReference type="AlphaFoldDB" id="A0A1H1B0J0"/>
<sequence length="121" mass="13878">MKNLLFTVLIFSLLLISCSKKEPADLYPQDTSKTQYDTVPVDSFSDGATSVDIVRQIRMSSQQYQDSVKEALKLEAEEKRIKEELEKENKKKQEEEKKKAGEEKKEEKTTSPASSNETKKE</sequence>
<dbReference type="PROSITE" id="PS51257">
    <property type="entry name" value="PROKAR_LIPOPROTEIN"/>
    <property type="match status" value="1"/>
</dbReference>
<gene>
    <name evidence="2" type="ORF">SAMN05421664_1663</name>
</gene>
<proteinExistence type="predicted"/>
<evidence type="ECO:0008006" key="4">
    <source>
        <dbReference type="Google" id="ProtNLM"/>
    </source>
</evidence>
<evidence type="ECO:0000313" key="3">
    <source>
        <dbReference type="Proteomes" id="UP000199627"/>
    </source>
</evidence>
<accession>A0A1H1B0J0</accession>
<evidence type="ECO:0000313" key="2">
    <source>
        <dbReference type="EMBL" id="SDQ45410.1"/>
    </source>
</evidence>
<dbReference type="OrthoDB" id="1275184at2"/>